<feature type="compositionally biased region" description="Basic and acidic residues" evidence="1">
    <location>
        <begin position="15"/>
        <end position="32"/>
    </location>
</feature>
<dbReference type="eggNOG" id="COG1112">
    <property type="taxonomic scope" value="Bacteria"/>
</dbReference>
<dbReference type="RefSeq" id="WP_013790656.1">
    <property type="nucleotide sequence ID" value="NC_015556.1"/>
</dbReference>
<dbReference type="Proteomes" id="UP000000686">
    <property type="component" value="Chromosome"/>
</dbReference>
<evidence type="ECO:0000313" key="2">
    <source>
        <dbReference type="EMBL" id="AEF21525.1"/>
    </source>
</evidence>
<dbReference type="HOGENOM" id="CLU_065573_1_1_6"/>
<gene>
    <name evidence="2" type="ordered locus">Psefu_1549</name>
</gene>
<dbReference type="AlphaFoldDB" id="F6AGY7"/>
<organism evidence="2 3">
    <name type="scientific">Pseudomonas fulva (strain 12-X)</name>
    <dbReference type="NCBI Taxonomy" id="743720"/>
    <lineage>
        <taxon>Bacteria</taxon>
        <taxon>Pseudomonadati</taxon>
        <taxon>Pseudomonadota</taxon>
        <taxon>Gammaproteobacteria</taxon>
        <taxon>Pseudomonadales</taxon>
        <taxon>Pseudomonadaceae</taxon>
        <taxon>Pseudomonas</taxon>
    </lineage>
</organism>
<evidence type="ECO:0000256" key="1">
    <source>
        <dbReference type="SAM" id="MobiDB-lite"/>
    </source>
</evidence>
<feature type="region of interest" description="Disordered" evidence="1">
    <location>
        <begin position="1"/>
        <end position="32"/>
    </location>
</feature>
<reference evidence="2 3" key="1">
    <citation type="submission" date="2011-04" db="EMBL/GenBank/DDBJ databases">
        <title>Complete sequence of Pseudomonas fulva 12-X.</title>
        <authorList>
            <consortium name="US DOE Joint Genome Institute"/>
            <person name="Lucas S."/>
            <person name="Han J."/>
            <person name="Lapidus A."/>
            <person name="Cheng J.-F."/>
            <person name="Goodwin L."/>
            <person name="Pitluck S."/>
            <person name="Peters L."/>
            <person name="Mikhailova N."/>
            <person name="Pagani I."/>
            <person name="Davenport K."/>
            <person name="Han C."/>
            <person name="Tapia R."/>
            <person name="Land M."/>
            <person name="Hauser L."/>
            <person name="Kyrpides N."/>
            <person name="Ivanova N."/>
            <person name="Pagani I."/>
            <person name="Lcollab F.I."/>
            <person name="Woyke T."/>
        </authorList>
    </citation>
    <scope>NUCLEOTIDE SEQUENCE [LARGE SCALE GENOMIC DNA]</scope>
    <source>
        <strain evidence="3">12-X</strain>
    </source>
</reference>
<dbReference type="KEGG" id="pfv:Psefu_1549"/>
<proteinExistence type="predicted"/>
<evidence type="ECO:0000313" key="3">
    <source>
        <dbReference type="Proteomes" id="UP000000686"/>
    </source>
</evidence>
<accession>F6AGY7</accession>
<sequence length="335" mass="37789">MGWKGTLRSMQAASRRAERNAERRQRELEKRRREYSRMEALEQAAYEVEVYENHIDLLLSVHRESTERIDWQACTERAEPLRPLKQAVNESAAEAKLEAYQASFLARLFRLQQRQQNKLAEKIETARALDNQCYSEALEAWQAERSEWSSDKALAERLLKHDRTAKIEVIELLDPFTDIAMLGSSITFTVHPNGIVEALLAVHGDRVVPSDIKSLLKSGKLSTKKMPVGRFHELLQDYVCSCALRVGRELLAILPDDLVIVTATDKLLNSVTGHLEELPLLSVAISRQTIDALNLNAIDPSDSMKNFVHNMAFKKTVGFSSVTALSASQFESVTA</sequence>
<dbReference type="OrthoDB" id="983149at2"/>
<protein>
    <submittedName>
        <fullName evidence="2">Uncharacterized protein</fullName>
    </submittedName>
</protein>
<dbReference type="EMBL" id="CP002727">
    <property type="protein sequence ID" value="AEF21525.1"/>
    <property type="molecule type" value="Genomic_DNA"/>
</dbReference>
<keyword evidence="3" id="KW-1185">Reference proteome</keyword>
<name>F6AGY7_PSEF1</name>